<protein>
    <submittedName>
        <fullName evidence="1">Uncharacterized protein</fullName>
    </submittedName>
</protein>
<dbReference type="AlphaFoldDB" id="G2T2Q3"/>
<keyword evidence="2" id="KW-1185">Reference proteome</keyword>
<dbReference type="Proteomes" id="UP000008178">
    <property type="component" value="Chromosome"/>
</dbReference>
<evidence type="ECO:0000313" key="2">
    <source>
        <dbReference type="Proteomes" id="UP000008178"/>
    </source>
</evidence>
<dbReference type="HOGENOM" id="CLU_2993901_0_0_9"/>
<dbReference type="KEGG" id="rho:RHOM_06595"/>
<accession>G2T2Q3</accession>
<sequence length="57" mass="6268">MSAGLRTQSVECSRLGKTRIIKDAGRGMVRNTGFYGQICLGQISSGTFGSYFSWYHS</sequence>
<gene>
    <name evidence="1" type="ordered locus">RHOM_06595</name>
</gene>
<evidence type="ECO:0000313" key="1">
    <source>
        <dbReference type="EMBL" id="AEN96436.1"/>
    </source>
</evidence>
<name>G2T2Q3_ROSHA</name>
<dbReference type="EMBL" id="CP003040">
    <property type="protein sequence ID" value="AEN96436.1"/>
    <property type="molecule type" value="Genomic_DNA"/>
</dbReference>
<organism evidence="1 2">
    <name type="scientific">Roseburia hominis (strain DSM 16839 / JCM 17582 / NCIMB 14029 / A2-183)</name>
    <dbReference type="NCBI Taxonomy" id="585394"/>
    <lineage>
        <taxon>Bacteria</taxon>
        <taxon>Bacillati</taxon>
        <taxon>Bacillota</taxon>
        <taxon>Clostridia</taxon>
        <taxon>Lachnospirales</taxon>
        <taxon>Lachnospiraceae</taxon>
        <taxon>Roseburia</taxon>
    </lineage>
</organism>
<reference evidence="1 2" key="1">
    <citation type="journal article" date="2015" name="Genome Announc.">
        <title>Complete genome sequence of the human gut symbiont Roseburia hominis.</title>
        <authorList>
            <person name="Travis A.J."/>
            <person name="Kelly D."/>
            <person name="Flint H.J."/>
            <person name="Aminov R.I."/>
        </authorList>
    </citation>
    <scope>NUCLEOTIDE SEQUENCE [LARGE SCALE GENOMIC DNA]</scope>
    <source>
        <strain evidence="2">DSM 16839 / JCM 17582 / NCIMB 14029 / A2-183</strain>
    </source>
</reference>
<proteinExistence type="predicted"/>